<dbReference type="Pfam" id="PF04209">
    <property type="entry name" value="HgmA_C"/>
    <property type="match status" value="1"/>
</dbReference>
<organism evidence="7 8">
    <name type="scientific">Frankia nepalensis</name>
    <dbReference type="NCBI Taxonomy" id="1836974"/>
    <lineage>
        <taxon>Bacteria</taxon>
        <taxon>Bacillati</taxon>
        <taxon>Actinomycetota</taxon>
        <taxon>Actinomycetes</taxon>
        <taxon>Frankiales</taxon>
        <taxon>Frankiaceae</taxon>
        <taxon>Frankia</taxon>
    </lineage>
</organism>
<dbReference type="EMBL" id="JAEACQ010000161">
    <property type="protein sequence ID" value="MBL7627551.1"/>
    <property type="molecule type" value="Genomic_DNA"/>
</dbReference>
<feature type="binding site" evidence="4">
    <location>
        <position position="370"/>
    </location>
    <ligand>
        <name>Fe cation</name>
        <dbReference type="ChEBI" id="CHEBI:24875"/>
    </ligand>
</feature>
<feature type="binding site" evidence="4">
    <location>
        <position position="332"/>
    </location>
    <ligand>
        <name>Fe cation</name>
        <dbReference type="ChEBI" id="CHEBI:24875"/>
    </ligand>
</feature>
<dbReference type="AlphaFoldDB" id="A0A937RKE9"/>
<dbReference type="InterPro" id="IPR005708">
    <property type="entry name" value="Homogentis_dOase"/>
</dbReference>
<gene>
    <name evidence="7" type="ORF">I7412_10280</name>
</gene>
<dbReference type="PANTHER" id="PTHR11056">
    <property type="entry name" value="HOMOGENTISATE 1,2-DIOXYGENASE"/>
    <property type="match status" value="1"/>
</dbReference>
<comment type="cofactor">
    <cofactor evidence="1 4">
        <name>Fe cation</name>
        <dbReference type="ChEBI" id="CHEBI:24875"/>
    </cofactor>
</comment>
<evidence type="ECO:0000256" key="4">
    <source>
        <dbReference type="PIRSR" id="PIRSR605708-2"/>
    </source>
</evidence>
<dbReference type="CDD" id="cd02208">
    <property type="entry name" value="cupin_RmlC-like"/>
    <property type="match status" value="1"/>
</dbReference>
<sequence>MAYYRAVGSIPPKRHTQHRAPSGNLYYEELMGADGFTSGSSLLYHRAIPSAIVDATPWEPPEATLTENRPLLPRHLRLHELFPGEEWKRADPVTGRRLILGNADVQISYVVAGEPSPLYRNAGADECVYVESGSATVETVFGALTARQGDYVLLPRSTTHRWRPDGDGGTSAGPASPTPESAVSEPAVSASAGPLRLYVIEARSHLGPPRRYQSAEGQLLEHAPYCERDLRGPTEPLLAEGTDVEVLVKHPGAQGAAGTRYVYPTHPFDVVGWDGCLYPYTFNIADFEPVTGRVHQPPPAHQVFAGDGFVICNFVPRKVDYHPLAVPVPYYHSNVDSAEVMFYCGGDYAAREGSGIGQGSVSLHPGGHCHGPQPGAVERSLGVEFFDELAVMVDTFRPLRLGEGGLAAEDPAYAWTWSGRGPTR</sequence>
<comment type="caution">
    <text evidence="7">The sequence shown here is derived from an EMBL/GenBank/DDBJ whole genome shotgun (WGS) entry which is preliminary data.</text>
</comment>
<proteinExistence type="inferred from homology"/>
<dbReference type="GO" id="GO:0004411">
    <property type="term" value="F:homogentisate 1,2-dioxygenase activity"/>
    <property type="evidence" value="ECO:0007669"/>
    <property type="project" value="InterPro"/>
</dbReference>
<dbReference type="GO" id="GO:0005737">
    <property type="term" value="C:cytoplasm"/>
    <property type="evidence" value="ECO:0007669"/>
    <property type="project" value="TreeGrafter"/>
</dbReference>
<evidence type="ECO:0000256" key="5">
    <source>
        <dbReference type="SAM" id="MobiDB-lite"/>
    </source>
</evidence>
<evidence type="ECO:0000256" key="2">
    <source>
        <dbReference type="ARBA" id="ARBA00007757"/>
    </source>
</evidence>
<feature type="domain" description="Homogentisate 1,2-dioxygenase C-terminal" evidence="6">
    <location>
        <begin position="309"/>
        <end position="403"/>
    </location>
</feature>
<evidence type="ECO:0000256" key="3">
    <source>
        <dbReference type="PIRSR" id="PIRSR605708-1"/>
    </source>
</evidence>
<accession>A0A937RKE9</accession>
<feature type="binding site" evidence="4">
    <location>
        <position position="370"/>
    </location>
    <ligand>
        <name>homogentisate</name>
        <dbReference type="ChEBI" id="CHEBI:16169"/>
    </ligand>
</feature>
<reference evidence="7" key="1">
    <citation type="submission" date="2020-12" db="EMBL/GenBank/DDBJ databases">
        <title>Genomic characterization of non-nitrogen-fixing Frankia strains.</title>
        <authorList>
            <person name="Carlos-Shanley C."/>
            <person name="Guerra T."/>
            <person name="Hahn D."/>
        </authorList>
    </citation>
    <scope>NUCLEOTIDE SEQUENCE</scope>
    <source>
        <strain evidence="7">CN6</strain>
    </source>
</reference>
<protein>
    <submittedName>
        <fullName evidence="7">Homogentisate 1,2-dioxygenase</fullName>
    </submittedName>
</protein>
<dbReference type="Proteomes" id="UP000604475">
    <property type="component" value="Unassembled WGS sequence"/>
</dbReference>
<dbReference type="GO" id="GO:0006559">
    <property type="term" value="P:L-phenylalanine catabolic process"/>
    <property type="evidence" value="ECO:0007669"/>
    <property type="project" value="InterPro"/>
</dbReference>
<dbReference type="GO" id="GO:0006570">
    <property type="term" value="P:tyrosine metabolic process"/>
    <property type="evidence" value="ECO:0007669"/>
    <property type="project" value="InterPro"/>
</dbReference>
<name>A0A937RKE9_9ACTN</name>
<evidence type="ECO:0000313" key="8">
    <source>
        <dbReference type="Proteomes" id="UP000604475"/>
    </source>
</evidence>
<dbReference type="InterPro" id="IPR014710">
    <property type="entry name" value="RmlC-like_jellyroll"/>
</dbReference>
<keyword evidence="8" id="KW-1185">Reference proteome</keyword>
<dbReference type="InterPro" id="IPR046451">
    <property type="entry name" value="HgmA_C"/>
</dbReference>
<feature type="binding site" evidence="4">
    <location>
        <position position="348"/>
    </location>
    <ligand>
        <name>homogentisate</name>
        <dbReference type="ChEBI" id="CHEBI:16169"/>
    </ligand>
</feature>
<dbReference type="Gene3D" id="2.60.120.10">
    <property type="entry name" value="Jelly Rolls"/>
    <property type="match status" value="2"/>
</dbReference>
<feature type="active site" description="Proton acceptor" evidence="3">
    <location>
        <position position="295"/>
    </location>
</feature>
<evidence type="ECO:0000313" key="7">
    <source>
        <dbReference type="EMBL" id="MBL7627551.1"/>
    </source>
</evidence>
<keyword evidence="4" id="KW-0479">Metal-binding</keyword>
<dbReference type="PANTHER" id="PTHR11056:SF0">
    <property type="entry name" value="HOMOGENTISATE 1,2-DIOXYGENASE"/>
    <property type="match status" value="1"/>
</dbReference>
<dbReference type="SUPFAM" id="SSF51182">
    <property type="entry name" value="RmlC-like cupins"/>
    <property type="match status" value="1"/>
</dbReference>
<evidence type="ECO:0000259" key="6">
    <source>
        <dbReference type="Pfam" id="PF04209"/>
    </source>
</evidence>
<keyword evidence="4" id="KW-0408">Iron</keyword>
<dbReference type="InterPro" id="IPR011051">
    <property type="entry name" value="RmlC_Cupin_sf"/>
</dbReference>
<comment type="similarity">
    <text evidence="2">Belongs to the homogentisate dioxygenase family.</text>
</comment>
<dbReference type="GO" id="GO:0046872">
    <property type="term" value="F:metal ion binding"/>
    <property type="evidence" value="ECO:0007669"/>
    <property type="project" value="UniProtKB-KW"/>
</dbReference>
<evidence type="ECO:0000256" key="1">
    <source>
        <dbReference type="ARBA" id="ARBA00001962"/>
    </source>
</evidence>
<feature type="region of interest" description="Disordered" evidence="5">
    <location>
        <begin position="157"/>
        <end position="187"/>
    </location>
</feature>
<dbReference type="RefSeq" id="WP_202999365.1">
    <property type="nucleotide sequence ID" value="NZ_JADWYU010000098.1"/>
</dbReference>